<protein>
    <submittedName>
        <fullName evidence="2">Uncharacterized protein</fullName>
    </submittedName>
</protein>
<sequence length="102" mass="11362">MLDKPSNDYNYHPKTLPPLELSKIRTCYPSLLPATLLPLLHPFPISPLLLHSVSILLFLCLSTPLSSSPHLRQSPRFHATPSRSIPPNPSPFQPTSCERATI</sequence>
<keyword evidence="3" id="KW-1185">Reference proteome</keyword>
<evidence type="ECO:0000313" key="2">
    <source>
        <dbReference type="EMBL" id="KAF2254740.1"/>
    </source>
</evidence>
<feature type="compositionally biased region" description="Polar residues" evidence="1">
    <location>
        <begin position="93"/>
        <end position="102"/>
    </location>
</feature>
<evidence type="ECO:0000313" key="3">
    <source>
        <dbReference type="Proteomes" id="UP000800094"/>
    </source>
</evidence>
<dbReference type="EMBL" id="ML987190">
    <property type="protein sequence ID" value="KAF2254740.1"/>
    <property type="molecule type" value="Genomic_DNA"/>
</dbReference>
<feature type="region of interest" description="Disordered" evidence="1">
    <location>
        <begin position="66"/>
        <end position="102"/>
    </location>
</feature>
<organism evidence="2 3">
    <name type="scientific">Trematosphaeria pertusa</name>
    <dbReference type="NCBI Taxonomy" id="390896"/>
    <lineage>
        <taxon>Eukaryota</taxon>
        <taxon>Fungi</taxon>
        <taxon>Dikarya</taxon>
        <taxon>Ascomycota</taxon>
        <taxon>Pezizomycotina</taxon>
        <taxon>Dothideomycetes</taxon>
        <taxon>Pleosporomycetidae</taxon>
        <taxon>Pleosporales</taxon>
        <taxon>Massarineae</taxon>
        <taxon>Trematosphaeriaceae</taxon>
        <taxon>Trematosphaeria</taxon>
    </lineage>
</organism>
<reference evidence="2" key="1">
    <citation type="journal article" date="2020" name="Stud. Mycol.">
        <title>101 Dothideomycetes genomes: a test case for predicting lifestyles and emergence of pathogens.</title>
        <authorList>
            <person name="Haridas S."/>
            <person name="Albert R."/>
            <person name="Binder M."/>
            <person name="Bloem J."/>
            <person name="Labutti K."/>
            <person name="Salamov A."/>
            <person name="Andreopoulos B."/>
            <person name="Baker S."/>
            <person name="Barry K."/>
            <person name="Bills G."/>
            <person name="Bluhm B."/>
            <person name="Cannon C."/>
            <person name="Castanera R."/>
            <person name="Culley D."/>
            <person name="Daum C."/>
            <person name="Ezra D."/>
            <person name="Gonzalez J."/>
            <person name="Henrissat B."/>
            <person name="Kuo A."/>
            <person name="Liang C."/>
            <person name="Lipzen A."/>
            <person name="Lutzoni F."/>
            <person name="Magnuson J."/>
            <person name="Mondo S."/>
            <person name="Nolan M."/>
            <person name="Ohm R."/>
            <person name="Pangilinan J."/>
            <person name="Park H.-J."/>
            <person name="Ramirez L."/>
            <person name="Alfaro M."/>
            <person name="Sun H."/>
            <person name="Tritt A."/>
            <person name="Yoshinaga Y."/>
            <person name="Zwiers L.-H."/>
            <person name="Turgeon B."/>
            <person name="Goodwin S."/>
            <person name="Spatafora J."/>
            <person name="Crous P."/>
            <person name="Grigoriev I."/>
        </authorList>
    </citation>
    <scope>NUCLEOTIDE SEQUENCE</scope>
    <source>
        <strain evidence="2">CBS 122368</strain>
    </source>
</reference>
<dbReference type="Proteomes" id="UP000800094">
    <property type="component" value="Unassembled WGS sequence"/>
</dbReference>
<dbReference type="GeneID" id="54581206"/>
<evidence type="ECO:0000256" key="1">
    <source>
        <dbReference type="SAM" id="MobiDB-lite"/>
    </source>
</evidence>
<accession>A0A6A6IYP3</accession>
<name>A0A6A6IYP3_9PLEO</name>
<dbReference type="AlphaFoldDB" id="A0A6A6IYP3"/>
<dbReference type="RefSeq" id="XP_033689744.1">
    <property type="nucleotide sequence ID" value="XM_033827876.1"/>
</dbReference>
<gene>
    <name evidence="2" type="ORF">BU26DRAFT_514604</name>
</gene>
<proteinExistence type="predicted"/>